<evidence type="ECO:0000256" key="1">
    <source>
        <dbReference type="ARBA" id="ARBA00005059"/>
    </source>
</evidence>
<feature type="binding site" evidence="8 10">
    <location>
        <begin position="54"/>
        <end position="57"/>
    </location>
    <ligand>
        <name>substrate</name>
    </ligand>
</feature>
<comment type="miscellaneous">
    <text evidence="8">During catalysis, the active site Cys acts as a nucleophile attacking the alpha-carbonyl group of tRNA-bound glutamate with the formation of a thioester intermediate between enzyme and glutamate, and the concomitant release of tRNA(Glu). The thioester intermediate is finally reduced by direct hydride transfer from NADPH, to form the product GSA.</text>
</comment>
<feature type="binding site" evidence="8 10">
    <location>
        <position position="132"/>
    </location>
    <ligand>
        <name>substrate</name>
    </ligand>
</feature>
<feature type="binding site" evidence="8 10">
    <location>
        <position position="121"/>
    </location>
    <ligand>
        <name>substrate</name>
    </ligand>
</feature>
<feature type="active site" description="Nucleophile" evidence="8 9">
    <location>
        <position position="55"/>
    </location>
</feature>
<keyword evidence="6 8" id="KW-0627">Porphyrin biosynthesis</keyword>
<evidence type="ECO:0000313" key="18">
    <source>
        <dbReference type="Proteomes" id="UP000199288"/>
    </source>
</evidence>
<evidence type="ECO:0000256" key="12">
    <source>
        <dbReference type="PIRSR" id="PIRSR000445-4"/>
    </source>
</evidence>
<keyword evidence="5 8" id="KW-0560">Oxidoreductase</keyword>
<evidence type="ECO:0000256" key="11">
    <source>
        <dbReference type="PIRSR" id="PIRSR000445-3"/>
    </source>
</evidence>
<dbReference type="PANTHER" id="PTHR43013">
    <property type="entry name" value="GLUTAMYL-TRNA REDUCTASE"/>
    <property type="match status" value="1"/>
</dbReference>
<comment type="domain">
    <text evidence="8">Possesses an unusual extended V-shaped dimeric structure with each monomer consisting of three distinct domains arranged along a curved 'spinal' alpha-helix. The N-terminal catalytic domain specifically recognizes the glutamate moiety of the substrate. The second domain is the NADPH-binding domain, and the third C-terminal domain is responsible for dimerization.</text>
</comment>
<dbReference type="GO" id="GO:0050661">
    <property type="term" value="F:NADP binding"/>
    <property type="evidence" value="ECO:0007669"/>
    <property type="project" value="InterPro"/>
</dbReference>
<dbReference type="Pfam" id="PF00745">
    <property type="entry name" value="GlutR_dimer"/>
    <property type="match status" value="1"/>
</dbReference>
<dbReference type="InterPro" id="IPR036291">
    <property type="entry name" value="NAD(P)-bd_dom_sf"/>
</dbReference>
<dbReference type="AlphaFoldDB" id="A0A1H4BM19"/>
<keyword evidence="4 8" id="KW-0521">NADP</keyword>
<reference evidence="18" key="1">
    <citation type="submission" date="2016-10" db="EMBL/GenBank/DDBJ databases">
        <authorList>
            <person name="Varghese N."/>
            <person name="Submissions S."/>
        </authorList>
    </citation>
    <scope>NUCLEOTIDE SEQUENCE [LARGE SCALE GENOMIC DNA]</scope>
    <source>
        <strain evidence="18">KPR-1</strain>
    </source>
</reference>
<evidence type="ECO:0000259" key="15">
    <source>
        <dbReference type="Pfam" id="PF01488"/>
    </source>
</evidence>
<dbReference type="InterPro" id="IPR015896">
    <property type="entry name" value="4pyrrol_synth_GluRdtase_dimer"/>
</dbReference>
<evidence type="ECO:0000313" key="17">
    <source>
        <dbReference type="EMBL" id="SEA49190.1"/>
    </source>
</evidence>
<feature type="binding site" evidence="8 10">
    <location>
        <begin position="126"/>
        <end position="128"/>
    </location>
    <ligand>
        <name>substrate</name>
    </ligand>
</feature>
<evidence type="ECO:0000256" key="10">
    <source>
        <dbReference type="PIRSR" id="PIRSR000445-2"/>
    </source>
</evidence>
<protein>
    <recommendedName>
        <fullName evidence="3 8">Glutamyl-tRNA reductase</fullName>
        <shortName evidence="8">GluTR</shortName>
        <ecNumber evidence="3 8">1.2.1.70</ecNumber>
    </recommendedName>
</protein>
<evidence type="ECO:0000256" key="5">
    <source>
        <dbReference type="ARBA" id="ARBA00023002"/>
    </source>
</evidence>
<dbReference type="InterPro" id="IPR036343">
    <property type="entry name" value="GluRdtase_N_sf"/>
</dbReference>
<evidence type="ECO:0000256" key="8">
    <source>
        <dbReference type="HAMAP-Rule" id="MF_00087"/>
    </source>
</evidence>
<organism evidence="17 18">
    <name type="scientific">Bowdeniella nasicola</name>
    <dbReference type="NCBI Taxonomy" id="208480"/>
    <lineage>
        <taxon>Bacteria</taxon>
        <taxon>Bacillati</taxon>
        <taxon>Actinomycetota</taxon>
        <taxon>Actinomycetes</taxon>
        <taxon>Actinomycetales</taxon>
        <taxon>Actinomycetaceae</taxon>
        <taxon>Bowdeniella</taxon>
    </lineage>
</organism>
<keyword evidence="18" id="KW-1185">Reference proteome</keyword>
<evidence type="ECO:0000256" key="13">
    <source>
        <dbReference type="SAM" id="MobiDB-lite"/>
    </source>
</evidence>
<dbReference type="Gene3D" id="3.30.460.30">
    <property type="entry name" value="Glutamyl-tRNA reductase, N-terminal domain"/>
    <property type="match status" value="1"/>
</dbReference>
<evidence type="ECO:0000256" key="6">
    <source>
        <dbReference type="ARBA" id="ARBA00023244"/>
    </source>
</evidence>
<dbReference type="Pfam" id="PF01488">
    <property type="entry name" value="Shikimate_DH"/>
    <property type="match status" value="1"/>
</dbReference>
<evidence type="ECO:0000256" key="7">
    <source>
        <dbReference type="ARBA" id="ARBA00047464"/>
    </source>
</evidence>
<dbReference type="PIRSF" id="PIRSF000445">
    <property type="entry name" value="4pyrrol_synth_GluRdtase"/>
    <property type="match status" value="1"/>
</dbReference>
<feature type="compositionally biased region" description="Polar residues" evidence="13">
    <location>
        <begin position="490"/>
        <end position="500"/>
    </location>
</feature>
<feature type="compositionally biased region" description="Polar residues" evidence="13">
    <location>
        <begin position="462"/>
        <end position="482"/>
    </location>
</feature>
<name>A0A1H4BM19_9ACTO</name>
<dbReference type="EC" id="1.2.1.70" evidence="3 8"/>
<dbReference type="Gene3D" id="3.40.50.720">
    <property type="entry name" value="NAD(P)-binding Rossmann-like Domain"/>
    <property type="match status" value="1"/>
</dbReference>
<evidence type="ECO:0000256" key="2">
    <source>
        <dbReference type="ARBA" id="ARBA00005916"/>
    </source>
</evidence>
<accession>A0A1H4BM19</accession>
<gene>
    <name evidence="8" type="primary">hemA</name>
    <name evidence="17" type="ORF">SAMN02910418_01709</name>
</gene>
<comment type="subunit">
    <text evidence="8">Homodimer.</text>
</comment>
<dbReference type="InterPro" id="IPR000343">
    <property type="entry name" value="4pyrrol_synth_GluRdtase"/>
</dbReference>
<dbReference type="SUPFAM" id="SSF69742">
    <property type="entry name" value="Glutamyl tRNA-reductase catalytic, N-terminal domain"/>
    <property type="match status" value="1"/>
</dbReference>
<evidence type="ECO:0000256" key="9">
    <source>
        <dbReference type="PIRSR" id="PIRSR000445-1"/>
    </source>
</evidence>
<dbReference type="InterPro" id="IPR015895">
    <property type="entry name" value="4pyrrol_synth_GluRdtase_N"/>
</dbReference>
<feature type="domain" description="Quinate/shikimate 5-dehydrogenase/glutamyl-tRNA reductase" evidence="15">
    <location>
        <begin position="184"/>
        <end position="323"/>
    </location>
</feature>
<feature type="binding site" evidence="8 11">
    <location>
        <begin position="201"/>
        <end position="206"/>
    </location>
    <ligand>
        <name>NADP(+)</name>
        <dbReference type="ChEBI" id="CHEBI:58349"/>
    </ligand>
</feature>
<comment type="catalytic activity">
    <reaction evidence="7 8">
        <text>(S)-4-amino-5-oxopentanoate + tRNA(Glu) + NADP(+) = L-glutamyl-tRNA(Glu) + NADPH + H(+)</text>
        <dbReference type="Rhea" id="RHEA:12344"/>
        <dbReference type="Rhea" id="RHEA-COMP:9663"/>
        <dbReference type="Rhea" id="RHEA-COMP:9680"/>
        <dbReference type="ChEBI" id="CHEBI:15378"/>
        <dbReference type="ChEBI" id="CHEBI:57501"/>
        <dbReference type="ChEBI" id="CHEBI:57783"/>
        <dbReference type="ChEBI" id="CHEBI:58349"/>
        <dbReference type="ChEBI" id="CHEBI:78442"/>
        <dbReference type="ChEBI" id="CHEBI:78520"/>
        <dbReference type="EC" id="1.2.1.70"/>
    </reaction>
</comment>
<evidence type="ECO:0000259" key="14">
    <source>
        <dbReference type="Pfam" id="PF00745"/>
    </source>
</evidence>
<evidence type="ECO:0000256" key="3">
    <source>
        <dbReference type="ARBA" id="ARBA00012970"/>
    </source>
</evidence>
<evidence type="ECO:0000259" key="16">
    <source>
        <dbReference type="Pfam" id="PF05201"/>
    </source>
</evidence>
<dbReference type="HAMAP" id="MF_00087">
    <property type="entry name" value="Glu_tRNA_reductase"/>
    <property type="match status" value="1"/>
</dbReference>
<proteinExistence type="inferred from homology"/>
<dbReference type="GO" id="GO:0019353">
    <property type="term" value="P:protoporphyrinogen IX biosynthetic process from glutamate"/>
    <property type="evidence" value="ECO:0007669"/>
    <property type="project" value="TreeGrafter"/>
</dbReference>
<feature type="site" description="Important for activity" evidence="8 12">
    <location>
        <position position="111"/>
    </location>
</feature>
<dbReference type="PANTHER" id="PTHR43013:SF1">
    <property type="entry name" value="GLUTAMYL-TRNA REDUCTASE"/>
    <property type="match status" value="1"/>
</dbReference>
<sequence>MWLNDGIVGLHLYSVHHRVHGLAGVERVTPAVDGLAQRAVNSALPIRGALTLATCNRVELLLDVEETAAPLNWSELDTYVEAELTRHEQGRGGERAGVHATAHHLADAVTHLFDVAAGLDSMVVGEREISGQLRRALTVAGRQGTASSLIHRTVQAALRTSRKVAHLTGLASAGRSVVGVGLNVAQEFVPPLASCRVLLIGTGSYAGASVAGLHERGAMNIAVHSSSGRAQQFAAGHDLTAIAPDALIEELAAADLVVSCRGLGSPVLTVADMRAALALRGDGSRGGGTRDVVLLDLALTRDVEVGVGKLPGVRLIDLHDVRRAVPDVGFDQVARAIDLVRDGTAELARDLDQRRLDPAIVAVRSLISDAVDDEIARLPADGEISRAAAIQSLRRLAARMAHIPTARAHDAAVAGRAEEYVDALNAVLGIDAELGERALASAQGCGRAQLFGGTSQLTASSSQMSAERAAGSNSLEGTSALENASRALDGTSSEFDSSTCPVTGITLTDLGRKESS</sequence>
<dbReference type="UniPathway" id="UPA00251">
    <property type="reaction ID" value="UER00316"/>
</dbReference>
<comment type="pathway">
    <text evidence="1 8">Porphyrin-containing compound metabolism; protoporphyrin-IX biosynthesis; 5-aminolevulinate from L-glutamyl-tRNA(Glu): step 1/2.</text>
</comment>
<comment type="similarity">
    <text evidence="2 8">Belongs to the glutamyl-tRNA reductase family.</text>
</comment>
<feature type="region of interest" description="Disordered" evidence="13">
    <location>
        <begin position="462"/>
        <end position="500"/>
    </location>
</feature>
<feature type="domain" description="Tetrapyrrole biosynthesis glutamyl-tRNA reductase dimerisation" evidence="14">
    <location>
        <begin position="338"/>
        <end position="429"/>
    </location>
</feature>
<dbReference type="Proteomes" id="UP000199288">
    <property type="component" value="Unassembled WGS sequence"/>
</dbReference>
<feature type="domain" description="Glutamyl-tRNA reductase N-terminal" evidence="16">
    <location>
        <begin position="16"/>
        <end position="166"/>
    </location>
</feature>
<dbReference type="InterPro" id="IPR006151">
    <property type="entry name" value="Shikm_DH/Glu-tRNA_Rdtase"/>
</dbReference>
<dbReference type="EMBL" id="FNQV01000010">
    <property type="protein sequence ID" value="SEA49190.1"/>
    <property type="molecule type" value="Genomic_DNA"/>
</dbReference>
<dbReference type="NCBIfam" id="NF000750">
    <property type="entry name" value="PRK00045.3-4"/>
    <property type="match status" value="1"/>
</dbReference>
<evidence type="ECO:0000256" key="4">
    <source>
        <dbReference type="ARBA" id="ARBA00022857"/>
    </source>
</evidence>
<dbReference type="SUPFAM" id="SSF51735">
    <property type="entry name" value="NAD(P)-binding Rossmann-fold domains"/>
    <property type="match status" value="1"/>
</dbReference>
<dbReference type="GO" id="GO:0008883">
    <property type="term" value="F:glutamyl-tRNA reductase activity"/>
    <property type="evidence" value="ECO:0007669"/>
    <property type="project" value="UniProtKB-UniRule"/>
</dbReference>
<comment type="function">
    <text evidence="8">Catalyzes the NADPH-dependent reduction of glutamyl-tRNA(Glu) to glutamate 1-semialdehyde (GSA).</text>
</comment>
<dbReference type="Pfam" id="PF05201">
    <property type="entry name" value="GlutR_N"/>
    <property type="match status" value="1"/>
</dbReference>